<feature type="compositionally biased region" description="Basic residues" evidence="1">
    <location>
        <begin position="1"/>
        <end position="10"/>
    </location>
</feature>
<organism evidence="2 3">
    <name type="scientific">Meripilus lineatus</name>
    <dbReference type="NCBI Taxonomy" id="2056292"/>
    <lineage>
        <taxon>Eukaryota</taxon>
        <taxon>Fungi</taxon>
        <taxon>Dikarya</taxon>
        <taxon>Basidiomycota</taxon>
        <taxon>Agaricomycotina</taxon>
        <taxon>Agaricomycetes</taxon>
        <taxon>Polyporales</taxon>
        <taxon>Meripilaceae</taxon>
        <taxon>Meripilus</taxon>
    </lineage>
</organism>
<feature type="compositionally biased region" description="Low complexity" evidence="1">
    <location>
        <begin position="27"/>
        <end position="41"/>
    </location>
</feature>
<comment type="caution">
    <text evidence="2">The sequence shown here is derived from an EMBL/GenBank/DDBJ whole genome shotgun (WGS) entry which is preliminary data.</text>
</comment>
<proteinExistence type="predicted"/>
<dbReference type="EMBL" id="JANAWD010001071">
    <property type="protein sequence ID" value="KAJ3474405.1"/>
    <property type="molecule type" value="Genomic_DNA"/>
</dbReference>
<keyword evidence="3" id="KW-1185">Reference proteome</keyword>
<name>A0AAD5Y7J5_9APHY</name>
<evidence type="ECO:0000313" key="2">
    <source>
        <dbReference type="EMBL" id="KAJ3474405.1"/>
    </source>
</evidence>
<dbReference type="Proteomes" id="UP001212997">
    <property type="component" value="Unassembled WGS sequence"/>
</dbReference>
<dbReference type="AlphaFoldDB" id="A0AAD5Y7J5"/>
<evidence type="ECO:0000256" key="1">
    <source>
        <dbReference type="SAM" id="MobiDB-lite"/>
    </source>
</evidence>
<accession>A0AAD5Y7J5</accession>
<feature type="region of interest" description="Disordered" evidence="1">
    <location>
        <begin position="1"/>
        <end position="48"/>
    </location>
</feature>
<gene>
    <name evidence="2" type="ORF">NLI96_g12477</name>
</gene>
<protein>
    <submittedName>
        <fullName evidence="2">Uncharacterized protein</fullName>
    </submittedName>
</protein>
<sequence>MSKRTRHPNRSHTEAPQAVSTPRRSARVSSLASSSTVQGSSRNTPNFSRAESVLSNCSRTGETVMINDLFKRIIRYLPTSESVKAEFKREGKPLPFTAFFYQNSHPFPKTPPPVALLQNLQEGDLFVHNDEVNIRCWLYVRNGGRLEWKRVGLGETREDGRRLSFGKPPAFYPAWLLQSSWFERKSSESSSLSSIRSPCPELTIALSILEEEYLKCIKATD</sequence>
<reference evidence="2" key="1">
    <citation type="submission" date="2022-07" db="EMBL/GenBank/DDBJ databases">
        <title>Genome Sequence of Physisporinus lineatus.</title>
        <authorList>
            <person name="Buettner E."/>
        </authorList>
    </citation>
    <scope>NUCLEOTIDE SEQUENCE</scope>
    <source>
        <strain evidence="2">VT162</strain>
    </source>
</reference>
<evidence type="ECO:0000313" key="3">
    <source>
        <dbReference type="Proteomes" id="UP001212997"/>
    </source>
</evidence>